<organism evidence="1 2">
    <name type="scientific">Candidatus Yanofskybacteria bacterium GW2011_GWE2_40_11</name>
    <dbReference type="NCBI Taxonomy" id="1619033"/>
    <lineage>
        <taxon>Bacteria</taxon>
        <taxon>Candidatus Yanofskyibacteriota</taxon>
    </lineage>
</organism>
<proteinExistence type="predicted"/>
<gene>
    <name evidence="1" type="ORF">UT75_C0003G0039</name>
</gene>
<protein>
    <submittedName>
        <fullName evidence="1">Uncharacterized protein</fullName>
    </submittedName>
</protein>
<dbReference type="EMBL" id="LBXZ01000003">
    <property type="protein sequence ID" value="KKR40909.1"/>
    <property type="molecule type" value="Genomic_DNA"/>
</dbReference>
<accession>A0A0G0QKF7</accession>
<dbReference type="AlphaFoldDB" id="A0A0G0QKF7"/>
<name>A0A0G0QKF7_9BACT</name>
<evidence type="ECO:0000313" key="1">
    <source>
        <dbReference type="EMBL" id="KKR40909.1"/>
    </source>
</evidence>
<sequence length="61" mass="6417">MTEKEKKVVVGVAAGVVAVGAAIAGVVIHRRGKRRCDHCGELFEAGQGGGQCPHCHRVYFA</sequence>
<evidence type="ECO:0000313" key="2">
    <source>
        <dbReference type="Proteomes" id="UP000034072"/>
    </source>
</evidence>
<dbReference type="Proteomes" id="UP000034072">
    <property type="component" value="Unassembled WGS sequence"/>
</dbReference>
<comment type="caution">
    <text evidence="1">The sequence shown here is derived from an EMBL/GenBank/DDBJ whole genome shotgun (WGS) entry which is preliminary data.</text>
</comment>
<reference evidence="1 2" key="1">
    <citation type="journal article" date="2015" name="Nature">
        <title>rRNA introns, odd ribosomes, and small enigmatic genomes across a large radiation of phyla.</title>
        <authorList>
            <person name="Brown C.T."/>
            <person name="Hug L.A."/>
            <person name="Thomas B.C."/>
            <person name="Sharon I."/>
            <person name="Castelle C.J."/>
            <person name="Singh A."/>
            <person name="Wilkins M.J."/>
            <person name="Williams K.H."/>
            <person name="Banfield J.F."/>
        </authorList>
    </citation>
    <scope>NUCLEOTIDE SEQUENCE [LARGE SCALE GENOMIC DNA]</scope>
</reference>